<dbReference type="PANTHER" id="PTHR12792:SF0">
    <property type="entry name" value="SEPARIN"/>
    <property type="match status" value="1"/>
</dbReference>
<keyword evidence="3" id="KW-0378">Hydrolase</keyword>
<protein>
    <recommendedName>
        <fullName evidence="2">separase</fullName>
        <ecNumber evidence="2">3.4.22.49</ecNumber>
    </recommendedName>
</protein>
<evidence type="ECO:0000256" key="3">
    <source>
        <dbReference type="ARBA" id="ARBA00022801"/>
    </source>
</evidence>
<dbReference type="OrthoDB" id="10255632at2759"/>
<organism evidence="7 8">
    <name type="scientific">Allacma fusca</name>
    <dbReference type="NCBI Taxonomy" id="39272"/>
    <lineage>
        <taxon>Eukaryota</taxon>
        <taxon>Metazoa</taxon>
        <taxon>Ecdysozoa</taxon>
        <taxon>Arthropoda</taxon>
        <taxon>Hexapoda</taxon>
        <taxon>Collembola</taxon>
        <taxon>Symphypleona</taxon>
        <taxon>Sminthuridae</taxon>
        <taxon>Allacma</taxon>
    </lineage>
</organism>
<dbReference type="EMBL" id="CAJVCH010178974">
    <property type="protein sequence ID" value="CAG7729472.1"/>
    <property type="molecule type" value="Genomic_DNA"/>
</dbReference>
<proteinExistence type="predicted"/>
<evidence type="ECO:0000259" key="6">
    <source>
        <dbReference type="PROSITE" id="PS51700"/>
    </source>
</evidence>
<dbReference type="Pfam" id="PF03568">
    <property type="entry name" value="Separin_C"/>
    <property type="match status" value="1"/>
</dbReference>
<keyword evidence="8" id="KW-1185">Reference proteome</keyword>
<dbReference type="AlphaFoldDB" id="A0A8J2K546"/>
<dbReference type="GO" id="GO:0006508">
    <property type="term" value="P:proteolysis"/>
    <property type="evidence" value="ECO:0007669"/>
    <property type="project" value="InterPro"/>
</dbReference>
<dbReference type="EC" id="3.4.22.49" evidence="2"/>
<feature type="compositionally biased region" description="Basic and acidic residues" evidence="5">
    <location>
        <begin position="1"/>
        <end position="11"/>
    </location>
</feature>
<comment type="catalytic activity">
    <reaction evidence="1">
        <text>All bonds known to be hydrolyzed by this endopeptidase have arginine in P1 and an acidic residue in P4. P6 is often occupied by an acidic residue or by a hydroxy-amino-acid residue, the phosphorylation of which enhances cleavage.</text>
        <dbReference type="EC" id="3.4.22.49"/>
    </reaction>
</comment>
<dbReference type="GO" id="GO:0005737">
    <property type="term" value="C:cytoplasm"/>
    <property type="evidence" value="ECO:0007669"/>
    <property type="project" value="TreeGrafter"/>
</dbReference>
<dbReference type="GO" id="GO:0005634">
    <property type="term" value="C:nucleus"/>
    <property type="evidence" value="ECO:0007669"/>
    <property type="project" value="InterPro"/>
</dbReference>
<evidence type="ECO:0000256" key="5">
    <source>
        <dbReference type="SAM" id="MobiDB-lite"/>
    </source>
</evidence>
<dbReference type="GO" id="GO:0004197">
    <property type="term" value="F:cysteine-type endopeptidase activity"/>
    <property type="evidence" value="ECO:0007669"/>
    <property type="project" value="InterPro"/>
</dbReference>
<dbReference type="InterPro" id="IPR005314">
    <property type="entry name" value="Peptidase_C50"/>
</dbReference>
<accession>A0A8J2K546</accession>
<dbReference type="Proteomes" id="UP000708208">
    <property type="component" value="Unassembled WGS sequence"/>
</dbReference>
<evidence type="ECO:0000256" key="2">
    <source>
        <dbReference type="ARBA" id="ARBA00012489"/>
    </source>
</evidence>
<evidence type="ECO:0000256" key="1">
    <source>
        <dbReference type="ARBA" id="ARBA00000451"/>
    </source>
</evidence>
<dbReference type="GO" id="GO:0051307">
    <property type="term" value="P:meiotic chromosome separation"/>
    <property type="evidence" value="ECO:0007669"/>
    <property type="project" value="TreeGrafter"/>
</dbReference>
<evidence type="ECO:0000313" key="7">
    <source>
        <dbReference type="EMBL" id="CAG7729472.1"/>
    </source>
</evidence>
<feature type="compositionally biased region" description="Polar residues" evidence="5">
    <location>
        <begin position="12"/>
        <end position="25"/>
    </location>
</feature>
<reference evidence="7" key="1">
    <citation type="submission" date="2021-06" db="EMBL/GenBank/DDBJ databases">
        <authorList>
            <person name="Hodson N. C."/>
            <person name="Mongue J. A."/>
            <person name="Jaron S. K."/>
        </authorList>
    </citation>
    <scope>NUCLEOTIDE SEQUENCE</scope>
</reference>
<feature type="region of interest" description="Disordered" evidence="5">
    <location>
        <begin position="1"/>
        <end position="43"/>
    </location>
</feature>
<dbReference type="GO" id="GO:0072686">
    <property type="term" value="C:mitotic spindle"/>
    <property type="evidence" value="ECO:0007669"/>
    <property type="project" value="TreeGrafter"/>
</dbReference>
<keyword evidence="4" id="KW-0159">Chromosome partition</keyword>
<evidence type="ECO:0000313" key="8">
    <source>
        <dbReference type="Proteomes" id="UP000708208"/>
    </source>
</evidence>
<dbReference type="InterPro" id="IPR030397">
    <property type="entry name" value="SEPARIN_core_dom"/>
</dbReference>
<dbReference type="PANTHER" id="PTHR12792">
    <property type="entry name" value="EXTRA SPINDLE POLES 1-RELATED"/>
    <property type="match status" value="1"/>
</dbReference>
<feature type="domain" description="Peptidase C50" evidence="6">
    <location>
        <begin position="546"/>
        <end position="641"/>
    </location>
</feature>
<dbReference type="PROSITE" id="PS51700">
    <property type="entry name" value="SEPARIN"/>
    <property type="match status" value="1"/>
</dbReference>
<gene>
    <name evidence="7" type="ORF">AFUS01_LOCUS18183</name>
</gene>
<comment type="caution">
    <text evidence="7">The sequence shown here is derived from an EMBL/GenBank/DDBJ whole genome shotgun (WGS) entry which is preliminary data.</text>
</comment>
<name>A0A8J2K546_9HEXA</name>
<sequence length="737" mass="83974">MSARSDPENVLRDNTVNDETSPTKSNDLDNPGTSPTTDRRVNGGFKLDLPLVYNNLKYGNFRGTTRVSFLVTKSRRRDLADSLADLTLKEKNSGFGGSSNKTPAIDKSLEAIRSKKPKKETVFRSCRLNDDSGNRKTKVEKDPVWQKLVKIFNWARSHTATSQEEIIRMTDDWRDYMEGHKTTTLGEIADLFSVSAGTLQDFQLDESLDVKLSTVIQKLRHLVSHLVYPDLLKMQAFREWQSDRGSMSKCAYYLSESHGTHLRSDIIDKHCLFFCKKEELAKAESNITALTFSNNRFGSDAVDYRATPPLFLSSFTHLHGDEKRSSFVSYVRQPEIEPSSRVLHGILEEFRKVMAKNRHINDEYHGCRKKYWDIRAEHNKHLSDILDAIEDSWLAPFSLLLPGNIKDVTIQSKIVNKLADIQSAAGIKITAQARVFLYKLMENYGLISSKIKFRLKEILAEFLQISVKRASAVADIVIKVTEEIPEDQERWPTVLILDSELEQLPWDWLPSLRTTSVTRMASVAAIYSSMRVMHLSRPKYPEIVDTRKCTFILNPDQSLMNVQKRLESYLKSHKMWKGIISRKPTFQEMEDALQNKDVMLYCGHGSGINFFPDFALQKLLCNATPILMGCSSAQYRYQGPKANSSSIVTSYLIAACPSIVGFLWEVTDVECDRVTVDMLQRWLPGPKKLPTFPHFDPKLNRPREKCLATAMLRSRKAATQFLTEAALVNYGLPIETK</sequence>
<evidence type="ECO:0000256" key="4">
    <source>
        <dbReference type="ARBA" id="ARBA00022829"/>
    </source>
</evidence>